<feature type="domain" description="GGDEF" evidence="6">
    <location>
        <begin position="338"/>
        <end position="470"/>
    </location>
</feature>
<dbReference type="CDD" id="cd00130">
    <property type="entry name" value="PAS"/>
    <property type="match status" value="1"/>
</dbReference>
<accession>A0ABV2B1R8</accession>
<dbReference type="InterPro" id="IPR029787">
    <property type="entry name" value="Nucleotide_cyclase"/>
</dbReference>
<evidence type="ECO:0000259" key="6">
    <source>
        <dbReference type="PROSITE" id="PS50887"/>
    </source>
</evidence>
<dbReference type="Pfam" id="PF00990">
    <property type="entry name" value="GGDEF"/>
    <property type="match status" value="1"/>
</dbReference>
<dbReference type="InterPro" id="IPR013767">
    <property type="entry name" value="PAS_fold"/>
</dbReference>
<dbReference type="PROSITE" id="PS50887">
    <property type="entry name" value="GGDEF"/>
    <property type="match status" value="1"/>
</dbReference>
<dbReference type="PANTHER" id="PTHR45138:SF9">
    <property type="entry name" value="DIGUANYLATE CYCLASE DGCM-RELATED"/>
    <property type="match status" value="1"/>
</dbReference>
<dbReference type="SUPFAM" id="SSF55073">
    <property type="entry name" value="Nucleotide cyclase"/>
    <property type="match status" value="1"/>
</dbReference>
<evidence type="ECO:0000259" key="4">
    <source>
        <dbReference type="PROSITE" id="PS50112"/>
    </source>
</evidence>
<feature type="domain" description="PAS" evidence="4">
    <location>
        <begin position="22"/>
        <end position="68"/>
    </location>
</feature>
<gene>
    <name evidence="7" type="ORF">SADO_11299</name>
</gene>
<dbReference type="Proteomes" id="UP001460888">
    <property type="component" value="Unassembled WGS sequence"/>
</dbReference>
<dbReference type="SUPFAM" id="SSF55781">
    <property type="entry name" value="GAF domain-like"/>
    <property type="match status" value="1"/>
</dbReference>
<dbReference type="NCBIfam" id="TIGR00254">
    <property type="entry name" value="GGDEF"/>
    <property type="match status" value="1"/>
</dbReference>
<dbReference type="InterPro" id="IPR000700">
    <property type="entry name" value="PAS-assoc_C"/>
</dbReference>
<dbReference type="InterPro" id="IPR000014">
    <property type="entry name" value="PAS"/>
</dbReference>
<dbReference type="SMART" id="SM00065">
    <property type="entry name" value="GAF"/>
    <property type="match status" value="1"/>
</dbReference>
<evidence type="ECO:0000256" key="2">
    <source>
        <dbReference type="ARBA" id="ARBA00034247"/>
    </source>
</evidence>
<dbReference type="PANTHER" id="PTHR45138">
    <property type="entry name" value="REGULATORY COMPONENTS OF SENSORY TRANSDUCTION SYSTEM"/>
    <property type="match status" value="1"/>
</dbReference>
<name>A0ABV2B1R8_9GAMM</name>
<dbReference type="InterPro" id="IPR000160">
    <property type="entry name" value="GGDEF_dom"/>
</dbReference>
<comment type="catalytic activity">
    <reaction evidence="2">
        <text>2 GTP = 3',3'-c-di-GMP + 2 diphosphate</text>
        <dbReference type="Rhea" id="RHEA:24898"/>
        <dbReference type="ChEBI" id="CHEBI:33019"/>
        <dbReference type="ChEBI" id="CHEBI:37565"/>
        <dbReference type="ChEBI" id="CHEBI:58805"/>
        <dbReference type="EC" id="2.7.7.65"/>
    </reaction>
</comment>
<feature type="region of interest" description="Disordered" evidence="3">
    <location>
        <begin position="467"/>
        <end position="489"/>
    </location>
</feature>
<dbReference type="SUPFAM" id="SSF55785">
    <property type="entry name" value="PYP-like sensor domain (PAS domain)"/>
    <property type="match status" value="1"/>
</dbReference>
<dbReference type="EMBL" id="APND01000003">
    <property type="protein sequence ID" value="MES1929840.1"/>
    <property type="molecule type" value="Genomic_DNA"/>
</dbReference>
<dbReference type="PROSITE" id="PS50113">
    <property type="entry name" value="PAC"/>
    <property type="match status" value="1"/>
</dbReference>
<sequence>MITNSFGSDVLTSRALDIAATRIFAGIVDGVVLTDENRRIIYTNKATDQMFGYGEDGLIGLSTSTLYEDSNEFAVQGAKRFNPDGPAEHKTYITRYKRKDGTVFDGETTGGPIHEPDTGRVLYLGIVRDVTTRLSAESVLNELHRVTSDRSLDFEARRREILRLGCRHFGLPIGIVSNIDGDRYEVVDAIHPEDAIPAGATFALGETYCCHTLAADEPTGFHHAGRSEIRDHPCYQGFQLESYLGSPITVDGELYGTLNFSSPAPTRPFNRQDLELIGLFAQWLGHELAREADLQALQAAQLLLRRAATTDELTGLANRRLLGDRLQAERQRMNRYDGTFAVALVDFDHFKKLNDHYGHAAGDAALVEFAAIAKKLLRAVDTAGRWGGEEFLILLPNTALEGALTIAQRVANRVHANPLEVGGERIELSVSIGVAISDGNESVEAVIARADAALYNAKADGRNCVRYLSSDDTGNRTDKKEQRGQTTSP</sequence>
<evidence type="ECO:0000256" key="1">
    <source>
        <dbReference type="ARBA" id="ARBA00012528"/>
    </source>
</evidence>
<dbReference type="Pfam" id="PF00989">
    <property type="entry name" value="PAS"/>
    <property type="match status" value="1"/>
</dbReference>
<keyword evidence="8" id="KW-1185">Reference proteome</keyword>
<dbReference type="InterPro" id="IPR043128">
    <property type="entry name" value="Rev_trsase/Diguanyl_cyclase"/>
</dbReference>
<protein>
    <recommendedName>
        <fullName evidence="1">diguanylate cyclase</fullName>
        <ecNumber evidence="1">2.7.7.65</ecNumber>
    </recommendedName>
</protein>
<feature type="domain" description="PAC" evidence="5">
    <location>
        <begin position="90"/>
        <end position="142"/>
    </location>
</feature>
<dbReference type="SMART" id="SM00091">
    <property type="entry name" value="PAS"/>
    <property type="match status" value="1"/>
</dbReference>
<dbReference type="SMART" id="SM00267">
    <property type="entry name" value="GGDEF"/>
    <property type="match status" value="1"/>
</dbReference>
<feature type="compositionally biased region" description="Basic and acidic residues" evidence="3">
    <location>
        <begin position="473"/>
        <end position="483"/>
    </location>
</feature>
<dbReference type="InterPro" id="IPR050469">
    <property type="entry name" value="Diguanylate_Cyclase"/>
</dbReference>
<dbReference type="InterPro" id="IPR035965">
    <property type="entry name" value="PAS-like_dom_sf"/>
</dbReference>
<dbReference type="Gene3D" id="3.30.450.40">
    <property type="match status" value="1"/>
</dbReference>
<dbReference type="InterPro" id="IPR029016">
    <property type="entry name" value="GAF-like_dom_sf"/>
</dbReference>
<dbReference type="Gene3D" id="3.30.450.20">
    <property type="entry name" value="PAS domain"/>
    <property type="match status" value="1"/>
</dbReference>
<dbReference type="CDD" id="cd01949">
    <property type="entry name" value="GGDEF"/>
    <property type="match status" value="1"/>
</dbReference>
<reference evidence="7 8" key="1">
    <citation type="submission" date="2013-03" db="EMBL/GenBank/DDBJ databases">
        <title>Salinisphaera dokdonensis CL-ES53 Genome Sequencing.</title>
        <authorList>
            <person name="Li C."/>
            <person name="Lai Q."/>
            <person name="Shao Z."/>
        </authorList>
    </citation>
    <scope>NUCLEOTIDE SEQUENCE [LARGE SCALE GENOMIC DNA]</scope>
    <source>
        <strain evidence="7 8">CL-ES53</strain>
    </source>
</reference>
<dbReference type="EC" id="2.7.7.65" evidence="1"/>
<dbReference type="InterPro" id="IPR003018">
    <property type="entry name" value="GAF"/>
</dbReference>
<dbReference type="Gene3D" id="3.30.70.270">
    <property type="match status" value="1"/>
</dbReference>
<evidence type="ECO:0000259" key="5">
    <source>
        <dbReference type="PROSITE" id="PS50113"/>
    </source>
</evidence>
<dbReference type="SMART" id="SM00086">
    <property type="entry name" value="PAC"/>
    <property type="match status" value="1"/>
</dbReference>
<dbReference type="InterPro" id="IPR001610">
    <property type="entry name" value="PAC"/>
</dbReference>
<evidence type="ECO:0000313" key="8">
    <source>
        <dbReference type="Proteomes" id="UP001460888"/>
    </source>
</evidence>
<organism evidence="7 8">
    <name type="scientific">Salinisphaera dokdonensis CL-ES53</name>
    <dbReference type="NCBI Taxonomy" id="1304272"/>
    <lineage>
        <taxon>Bacteria</taxon>
        <taxon>Pseudomonadati</taxon>
        <taxon>Pseudomonadota</taxon>
        <taxon>Gammaproteobacteria</taxon>
        <taxon>Salinisphaerales</taxon>
        <taxon>Salinisphaeraceae</taxon>
        <taxon>Salinisphaera</taxon>
    </lineage>
</organism>
<evidence type="ECO:0000313" key="7">
    <source>
        <dbReference type="EMBL" id="MES1929840.1"/>
    </source>
</evidence>
<comment type="caution">
    <text evidence="7">The sequence shown here is derived from an EMBL/GenBank/DDBJ whole genome shotgun (WGS) entry which is preliminary data.</text>
</comment>
<dbReference type="RefSeq" id="WP_353111451.1">
    <property type="nucleotide sequence ID" value="NZ_APND01000003.1"/>
</dbReference>
<proteinExistence type="predicted"/>
<dbReference type="NCBIfam" id="TIGR00229">
    <property type="entry name" value="sensory_box"/>
    <property type="match status" value="1"/>
</dbReference>
<dbReference type="Pfam" id="PF01590">
    <property type="entry name" value="GAF"/>
    <property type="match status" value="1"/>
</dbReference>
<dbReference type="PROSITE" id="PS50112">
    <property type="entry name" value="PAS"/>
    <property type="match status" value="1"/>
</dbReference>
<evidence type="ECO:0000256" key="3">
    <source>
        <dbReference type="SAM" id="MobiDB-lite"/>
    </source>
</evidence>